<dbReference type="PANTHER" id="PTHR24269">
    <property type="entry name" value="KREMEN PROTEIN"/>
    <property type="match status" value="1"/>
</dbReference>
<evidence type="ECO:0000256" key="6">
    <source>
        <dbReference type="ARBA" id="ARBA00023180"/>
    </source>
</evidence>
<evidence type="ECO:0000256" key="4">
    <source>
        <dbReference type="ARBA" id="ARBA00022989"/>
    </source>
</evidence>
<gene>
    <name evidence="10" type="ORF">B0T19DRAFT_232651</name>
</gene>
<keyword evidence="11" id="KW-1185">Reference proteome</keyword>
<dbReference type="Proteomes" id="UP001286456">
    <property type="component" value="Unassembled WGS sequence"/>
</dbReference>
<keyword evidence="5" id="KW-0472">Membrane</keyword>
<evidence type="ECO:0000256" key="2">
    <source>
        <dbReference type="ARBA" id="ARBA00022692"/>
    </source>
</evidence>
<feature type="domain" description="WSC" evidence="9">
    <location>
        <begin position="260"/>
        <end position="362"/>
    </location>
</feature>
<evidence type="ECO:0000256" key="7">
    <source>
        <dbReference type="SAM" id="MobiDB-lite"/>
    </source>
</evidence>
<dbReference type="PANTHER" id="PTHR24269:SF16">
    <property type="entry name" value="PROTEIN SLG1"/>
    <property type="match status" value="1"/>
</dbReference>
<keyword evidence="3 8" id="KW-0732">Signal</keyword>
<dbReference type="EMBL" id="JAUEPO010000004">
    <property type="protein sequence ID" value="KAK3324564.1"/>
    <property type="molecule type" value="Genomic_DNA"/>
</dbReference>
<keyword evidence="4" id="KW-1133">Transmembrane helix</keyword>
<feature type="chain" id="PRO_5041974726" evidence="8">
    <location>
        <begin position="19"/>
        <end position="374"/>
    </location>
</feature>
<evidence type="ECO:0000256" key="8">
    <source>
        <dbReference type="SAM" id="SignalP"/>
    </source>
</evidence>
<dbReference type="InterPro" id="IPR051836">
    <property type="entry name" value="Kremen_rcpt"/>
</dbReference>
<organism evidence="10 11">
    <name type="scientific">Cercophora scortea</name>
    <dbReference type="NCBI Taxonomy" id="314031"/>
    <lineage>
        <taxon>Eukaryota</taxon>
        <taxon>Fungi</taxon>
        <taxon>Dikarya</taxon>
        <taxon>Ascomycota</taxon>
        <taxon>Pezizomycotina</taxon>
        <taxon>Sordariomycetes</taxon>
        <taxon>Sordariomycetidae</taxon>
        <taxon>Sordariales</taxon>
        <taxon>Lasiosphaeriaceae</taxon>
        <taxon>Cercophora</taxon>
    </lineage>
</organism>
<evidence type="ECO:0000313" key="10">
    <source>
        <dbReference type="EMBL" id="KAK3324564.1"/>
    </source>
</evidence>
<feature type="region of interest" description="Disordered" evidence="7">
    <location>
        <begin position="187"/>
        <end position="246"/>
    </location>
</feature>
<dbReference type="AlphaFoldDB" id="A0AAE0IG80"/>
<proteinExistence type="predicted"/>
<dbReference type="InterPro" id="IPR002889">
    <property type="entry name" value="WSC_carb-bd"/>
</dbReference>
<dbReference type="Pfam" id="PF25486">
    <property type="entry name" value="DUF7909"/>
    <property type="match status" value="1"/>
</dbReference>
<evidence type="ECO:0000256" key="5">
    <source>
        <dbReference type="ARBA" id="ARBA00023136"/>
    </source>
</evidence>
<evidence type="ECO:0000256" key="1">
    <source>
        <dbReference type="ARBA" id="ARBA00004167"/>
    </source>
</evidence>
<evidence type="ECO:0000259" key="9">
    <source>
        <dbReference type="PROSITE" id="PS51212"/>
    </source>
</evidence>
<reference evidence="10" key="2">
    <citation type="submission" date="2023-06" db="EMBL/GenBank/DDBJ databases">
        <authorList>
            <consortium name="Lawrence Berkeley National Laboratory"/>
            <person name="Haridas S."/>
            <person name="Hensen N."/>
            <person name="Bonometti L."/>
            <person name="Westerberg I."/>
            <person name="Brannstrom I.O."/>
            <person name="Guillou S."/>
            <person name="Cros-Aarteil S."/>
            <person name="Calhoun S."/>
            <person name="Kuo A."/>
            <person name="Mondo S."/>
            <person name="Pangilinan J."/>
            <person name="Riley R."/>
            <person name="Labutti K."/>
            <person name="Andreopoulos B."/>
            <person name="Lipzen A."/>
            <person name="Chen C."/>
            <person name="Yanf M."/>
            <person name="Daum C."/>
            <person name="Ng V."/>
            <person name="Clum A."/>
            <person name="Steindorff A."/>
            <person name="Ohm R."/>
            <person name="Martin F."/>
            <person name="Silar P."/>
            <person name="Natvig D."/>
            <person name="Lalanne C."/>
            <person name="Gautier V."/>
            <person name="Ament-Velasquez S.L."/>
            <person name="Kruys A."/>
            <person name="Hutchinson M.I."/>
            <person name="Powell A.J."/>
            <person name="Barry K."/>
            <person name="Miller A.N."/>
            <person name="Grigoriev I.V."/>
            <person name="Debuchy R."/>
            <person name="Gladieux P."/>
            <person name="Thoren M.H."/>
            <person name="Johannesson H."/>
        </authorList>
    </citation>
    <scope>NUCLEOTIDE SEQUENCE</scope>
    <source>
        <strain evidence="10">SMH4131-1</strain>
    </source>
</reference>
<feature type="signal peptide" evidence="8">
    <location>
        <begin position="1"/>
        <end position="18"/>
    </location>
</feature>
<comment type="caution">
    <text evidence="10">The sequence shown here is derived from an EMBL/GenBank/DDBJ whole genome shotgun (WGS) entry which is preliminary data.</text>
</comment>
<dbReference type="PROSITE" id="PS51212">
    <property type="entry name" value="WSC"/>
    <property type="match status" value="1"/>
</dbReference>
<dbReference type="SMART" id="SM00321">
    <property type="entry name" value="WSC"/>
    <property type="match status" value="1"/>
</dbReference>
<evidence type="ECO:0000313" key="11">
    <source>
        <dbReference type="Proteomes" id="UP001286456"/>
    </source>
</evidence>
<keyword evidence="6" id="KW-0325">Glycoprotein</keyword>
<evidence type="ECO:0000256" key="3">
    <source>
        <dbReference type="ARBA" id="ARBA00022729"/>
    </source>
</evidence>
<accession>A0AAE0IG80</accession>
<feature type="compositionally biased region" description="Low complexity" evidence="7">
    <location>
        <begin position="189"/>
        <end position="246"/>
    </location>
</feature>
<sequence length="374" mass="39220">MQPKLISGVLTAAAVASACTIPGGTLSNTILTPFRIQVQNASYPQVHNLYMNLLAAGGGDQHLFIGPVGTPTYDLVLRSGVIGRGVLNAVINGEYSDIDSTTKMFMTERGDPRAIYAPAYGCNPDTDALQIELPLVGRQNDPPGGWICVRPSFENSHEFRYYPPGNTKVDPNRTCIKVTLVVIPVTGGTSSSSTSSAPSTTLSTSTISSTKSSTVSTTSTTTSPSSTSSSTSTTRTSTSTTSSATSTATALPYTDMTSQGFAFIGCAPEERRVTDAPGRTLSGALYASDTLTSEICMAFCAGRGYLYAGTEWRRECWCGNSYAPTRQPATTLASLANCNYPCAGNAAQYCGGDAWLSLYKKCDAGGPCVNAVFT</sequence>
<protein>
    <submittedName>
        <fullName evidence="10">WSC domain-containing protein</fullName>
    </submittedName>
</protein>
<comment type="subcellular location">
    <subcellularLocation>
        <location evidence="1">Membrane</location>
        <topology evidence="1">Single-pass membrane protein</topology>
    </subcellularLocation>
</comment>
<dbReference type="GO" id="GO:0005886">
    <property type="term" value="C:plasma membrane"/>
    <property type="evidence" value="ECO:0007669"/>
    <property type="project" value="TreeGrafter"/>
</dbReference>
<keyword evidence="2" id="KW-0812">Transmembrane</keyword>
<name>A0AAE0IG80_9PEZI</name>
<reference evidence="10" key="1">
    <citation type="journal article" date="2023" name="Mol. Phylogenet. Evol.">
        <title>Genome-scale phylogeny and comparative genomics of the fungal order Sordariales.</title>
        <authorList>
            <person name="Hensen N."/>
            <person name="Bonometti L."/>
            <person name="Westerberg I."/>
            <person name="Brannstrom I.O."/>
            <person name="Guillou S."/>
            <person name="Cros-Aarteil S."/>
            <person name="Calhoun S."/>
            <person name="Haridas S."/>
            <person name="Kuo A."/>
            <person name="Mondo S."/>
            <person name="Pangilinan J."/>
            <person name="Riley R."/>
            <person name="LaButti K."/>
            <person name="Andreopoulos B."/>
            <person name="Lipzen A."/>
            <person name="Chen C."/>
            <person name="Yan M."/>
            <person name="Daum C."/>
            <person name="Ng V."/>
            <person name="Clum A."/>
            <person name="Steindorff A."/>
            <person name="Ohm R.A."/>
            <person name="Martin F."/>
            <person name="Silar P."/>
            <person name="Natvig D.O."/>
            <person name="Lalanne C."/>
            <person name="Gautier V."/>
            <person name="Ament-Velasquez S.L."/>
            <person name="Kruys A."/>
            <person name="Hutchinson M.I."/>
            <person name="Powell A.J."/>
            <person name="Barry K."/>
            <person name="Miller A.N."/>
            <person name="Grigoriev I.V."/>
            <person name="Debuchy R."/>
            <person name="Gladieux P."/>
            <person name="Hiltunen Thoren M."/>
            <person name="Johannesson H."/>
        </authorList>
    </citation>
    <scope>NUCLEOTIDE SEQUENCE</scope>
    <source>
        <strain evidence="10">SMH4131-1</strain>
    </source>
</reference>
<dbReference type="InterPro" id="IPR057231">
    <property type="entry name" value="DUF7909"/>
</dbReference>
<dbReference type="Pfam" id="PF01822">
    <property type="entry name" value="WSC"/>
    <property type="match status" value="1"/>
</dbReference>
<dbReference type="PROSITE" id="PS51257">
    <property type="entry name" value="PROKAR_LIPOPROTEIN"/>
    <property type="match status" value="1"/>
</dbReference>